<reference evidence="2 3" key="1">
    <citation type="submission" date="2020-02" db="EMBL/GenBank/DDBJ databases">
        <title>Draft genome sequence of Haematococcus lacustris strain NIES-144.</title>
        <authorList>
            <person name="Morimoto D."/>
            <person name="Nakagawa S."/>
            <person name="Yoshida T."/>
            <person name="Sawayama S."/>
        </authorList>
    </citation>
    <scope>NUCLEOTIDE SEQUENCE [LARGE SCALE GENOMIC DNA]</scope>
    <source>
        <strain evidence="2 3">NIES-144</strain>
    </source>
</reference>
<dbReference type="Proteomes" id="UP000485058">
    <property type="component" value="Unassembled WGS sequence"/>
</dbReference>
<organism evidence="2 3">
    <name type="scientific">Haematococcus lacustris</name>
    <name type="common">Green alga</name>
    <name type="synonym">Haematococcus pluvialis</name>
    <dbReference type="NCBI Taxonomy" id="44745"/>
    <lineage>
        <taxon>Eukaryota</taxon>
        <taxon>Viridiplantae</taxon>
        <taxon>Chlorophyta</taxon>
        <taxon>core chlorophytes</taxon>
        <taxon>Chlorophyceae</taxon>
        <taxon>CS clade</taxon>
        <taxon>Chlamydomonadales</taxon>
        <taxon>Haematococcaceae</taxon>
        <taxon>Haematococcus</taxon>
    </lineage>
</organism>
<name>A0A699YZ90_HAELA</name>
<evidence type="ECO:0000313" key="2">
    <source>
        <dbReference type="EMBL" id="GFH08442.1"/>
    </source>
</evidence>
<dbReference type="AlphaFoldDB" id="A0A699YZ90"/>
<evidence type="ECO:0000256" key="1">
    <source>
        <dbReference type="SAM" id="MobiDB-lite"/>
    </source>
</evidence>
<evidence type="ECO:0000313" key="3">
    <source>
        <dbReference type="Proteomes" id="UP000485058"/>
    </source>
</evidence>
<proteinExistence type="predicted"/>
<accession>A0A699YZ90</accession>
<sequence length="192" mass="19841">LSRLVPGGGGSGGVSGPATGQLLAPDASGAFIWTPPKYAFDLPMMSARQAGLRPPPPLFRAEGAFGSMAEITMALDRMSTDAQNTGVRPEQVSGCALPPPVCGWNAGRRASMPLGMPLASPGQPCDGSRHKISGDGLSASLGRDFYRRTTTQLLRGTSSERFAMDAAAFCANNAARQALHAAASGLEPRART</sequence>
<dbReference type="EMBL" id="BLLF01000161">
    <property type="protein sequence ID" value="GFH08442.1"/>
    <property type="molecule type" value="Genomic_DNA"/>
</dbReference>
<feature type="region of interest" description="Disordered" evidence="1">
    <location>
        <begin position="1"/>
        <end position="20"/>
    </location>
</feature>
<feature type="non-terminal residue" evidence="2">
    <location>
        <position position="1"/>
    </location>
</feature>
<comment type="caution">
    <text evidence="2">The sequence shown here is derived from an EMBL/GenBank/DDBJ whole genome shotgun (WGS) entry which is preliminary data.</text>
</comment>
<protein>
    <submittedName>
        <fullName evidence="2">Uncharacterized protein</fullName>
    </submittedName>
</protein>
<feature type="compositionally biased region" description="Gly residues" evidence="1">
    <location>
        <begin position="1"/>
        <end position="15"/>
    </location>
</feature>
<gene>
    <name evidence="2" type="ORF">HaLaN_03404</name>
</gene>
<keyword evidence="3" id="KW-1185">Reference proteome</keyword>
<feature type="non-terminal residue" evidence="2">
    <location>
        <position position="192"/>
    </location>
</feature>